<accession>A0A5C8ZHX0</accession>
<proteinExistence type="predicted"/>
<dbReference type="Proteomes" id="UP000321234">
    <property type="component" value="Unassembled WGS sequence"/>
</dbReference>
<evidence type="ECO:0000313" key="1">
    <source>
        <dbReference type="EMBL" id="TXR56470.1"/>
    </source>
</evidence>
<evidence type="ECO:0000313" key="2">
    <source>
        <dbReference type="Proteomes" id="UP000321234"/>
    </source>
</evidence>
<dbReference type="OrthoDB" id="4274268at2"/>
<sequence>MSAPVVALWLLDGGEHVVVRLSTGARLVRAIGQPGEAVPVLTVEVVFDLSHGAGWCCYCGARVAVPYRVGALRLPCCGGRAWPLPAWPEEGAIVRPTRRPASRRTAWRWPS</sequence>
<comment type="caution">
    <text evidence="1">The sequence shown here is derived from an EMBL/GenBank/DDBJ whole genome shotgun (WGS) entry which is preliminary data.</text>
</comment>
<organism evidence="1 2">
    <name type="scientific">Quadrisphaera setariae</name>
    <dbReference type="NCBI Taxonomy" id="2593304"/>
    <lineage>
        <taxon>Bacteria</taxon>
        <taxon>Bacillati</taxon>
        <taxon>Actinomycetota</taxon>
        <taxon>Actinomycetes</taxon>
        <taxon>Kineosporiales</taxon>
        <taxon>Kineosporiaceae</taxon>
        <taxon>Quadrisphaera</taxon>
    </lineage>
</organism>
<dbReference type="EMBL" id="VKAC01000005">
    <property type="protein sequence ID" value="TXR56470.1"/>
    <property type="molecule type" value="Genomic_DNA"/>
</dbReference>
<reference evidence="1 2" key="1">
    <citation type="submission" date="2019-07" db="EMBL/GenBank/DDBJ databases">
        <title>Quadrisphaera sp. strain DD2A genome sequencing and assembly.</title>
        <authorList>
            <person name="Kim I."/>
        </authorList>
    </citation>
    <scope>NUCLEOTIDE SEQUENCE [LARGE SCALE GENOMIC DNA]</scope>
    <source>
        <strain evidence="1 2">DD2A</strain>
    </source>
</reference>
<protein>
    <submittedName>
        <fullName evidence="1">Uncharacterized protein</fullName>
    </submittedName>
</protein>
<keyword evidence="2" id="KW-1185">Reference proteome</keyword>
<dbReference type="RefSeq" id="WP_147926263.1">
    <property type="nucleotide sequence ID" value="NZ_VKAC01000005.1"/>
</dbReference>
<dbReference type="AlphaFoldDB" id="A0A5C8ZHX0"/>
<gene>
    <name evidence="1" type="ORF">FMM08_10305</name>
</gene>
<name>A0A5C8ZHX0_9ACTN</name>